<organism evidence="2 3">
    <name type="scientific">Vibrio hyugaensis</name>
    <dbReference type="NCBI Taxonomy" id="1534743"/>
    <lineage>
        <taxon>Bacteria</taxon>
        <taxon>Pseudomonadati</taxon>
        <taxon>Pseudomonadota</taxon>
        <taxon>Gammaproteobacteria</taxon>
        <taxon>Vibrionales</taxon>
        <taxon>Vibrionaceae</taxon>
        <taxon>Vibrio</taxon>
    </lineage>
</organism>
<keyword evidence="3" id="KW-1185">Reference proteome</keyword>
<feature type="chain" id="PRO_5047439839" description="Cytolysin secretion protein" evidence="1">
    <location>
        <begin position="26"/>
        <end position="168"/>
    </location>
</feature>
<proteinExistence type="predicted"/>
<accession>A0ABQ5XXF6</accession>
<reference evidence="3" key="1">
    <citation type="journal article" date="2019" name="Int. J. Syst. Evol. Microbiol.">
        <title>The Global Catalogue of Microorganisms (GCM) 10K type strain sequencing project: providing services to taxonomists for standard genome sequencing and annotation.</title>
        <authorList>
            <consortium name="The Broad Institute Genomics Platform"/>
            <consortium name="The Broad Institute Genome Sequencing Center for Infectious Disease"/>
            <person name="Wu L."/>
            <person name="Ma J."/>
        </authorList>
    </citation>
    <scope>NUCLEOTIDE SEQUENCE [LARGE SCALE GENOMIC DNA]</scope>
    <source>
        <strain evidence="3">NBRC 110633</strain>
    </source>
</reference>
<evidence type="ECO:0008006" key="4">
    <source>
        <dbReference type="Google" id="ProtNLM"/>
    </source>
</evidence>
<comment type="caution">
    <text evidence="2">The sequence shown here is derived from an EMBL/GenBank/DDBJ whole genome shotgun (WGS) entry which is preliminary data.</text>
</comment>
<name>A0ABQ5XXF6_9VIBR</name>
<gene>
    <name evidence="2" type="ORF">GCM10007906_05690</name>
</gene>
<feature type="signal peptide" evidence="1">
    <location>
        <begin position="1"/>
        <end position="25"/>
    </location>
</feature>
<keyword evidence="1" id="KW-0732">Signal</keyword>
<protein>
    <recommendedName>
        <fullName evidence="4">Cytolysin secretion protein</fullName>
    </recommendedName>
</protein>
<dbReference type="Proteomes" id="UP001156669">
    <property type="component" value="Unassembled WGS sequence"/>
</dbReference>
<sequence length="168" mass="17932">MPLNIKKSFITLTLLSSFFTANVFADIQILSGENEISQSVSEHFQQSAQLYDGSFAKGDALYINVGTASENQIAIAKSHVVKGDIVIIDLSTIASDEEKIEQSQHITGLGISAPVIVTGVYQGDNLVNAVVSDVVDENGNPLNNPEAELESINQSLVHSLTRLGFGGK</sequence>
<evidence type="ECO:0000256" key="1">
    <source>
        <dbReference type="SAM" id="SignalP"/>
    </source>
</evidence>
<evidence type="ECO:0000313" key="2">
    <source>
        <dbReference type="EMBL" id="GLR02982.1"/>
    </source>
</evidence>
<dbReference type="RefSeq" id="WP_045400711.1">
    <property type="nucleotide sequence ID" value="NZ_BBLD01000029.1"/>
</dbReference>
<dbReference type="EMBL" id="BSOE01000010">
    <property type="protein sequence ID" value="GLR02982.1"/>
    <property type="molecule type" value="Genomic_DNA"/>
</dbReference>
<evidence type="ECO:0000313" key="3">
    <source>
        <dbReference type="Proteomes" id="UP001156669"/>
    </source>
</evidence>